<comment type="caution">
    <text evidence="1">The sequence shown here is derived from an EMBL/GenBank/DDBJ whole genome shotgun (WGS) entry which is preliminary data.</text>
</comment>
<sequence length="73" mass="8202">MSYNTKTTLMRGRVEIDVAMRIGGEFLVGTVATVKQESLSVNIQESIPATWKHPTISLPESVHFLPFYIFIGF</sequence>
<organism evidence="1 2">
    <name type="scientific">Burkholderia puraquae</name>
    <dbReference type="NCBI Taxonomy" id="1904757"/>
    <lineage>
        <taxon>Bacteria</taxon>
        <taxon>Pseudomonadati</taxon>
        <taxon>Pseudomonadota</taxon>
        <taxon>Betaproteobacteria</taxon>
        <taxon>Burkholderiales</taxon>
        <taxon>Burkholderiaceae</taxon>
        <taxon>Burkholderia</taxon>
        <taxon>Burkholderia cepacia complex</taxon>
    </lineage>
</organism>
<dbReference type="Proteomes" id="UP000193146">
    <property type="component" value="Unassembled WGS sequence"/>
</dbReference>
<evidence type="ECO:0000313" key="2">
    <source>
        <dbReference type="Proteomes" id="UP000193146"/>
    </source>
</evidence>
<dbReference type="AlphaFoldDB" id="A0A1X1PFM9"/>
<keyword evidence="2" id="KW-1185">Reference proteome</keyword>
<gene>
    <name evidence="1" type="ORF">B7G54_17050</name>
</gene>
<dbReference type="EMBL" id="NBYX01000008">
    <property type="protein sequence ID" value="ORT84896.1"/>
    <property type="molecule type" value="Genomic_DNA"/>
</dbReference>
<protein>
    <submittedName>
        <fullName evidence="1">Uncharacterized protein</fullName>
    </submittedName>
</protein>
<reference evidence="1 2" key="1">
    <citation type="submission" date="2017-04" db="EMBL/GenBank/DDBJ databases">
        <title>Burkholderia puraquae sp. nov., a novel Burkholderia cepacia complex species from hospital setting samples.</title>
        <authorList>
            <person name="Martina P."/>
            <person name="Leguizamon M."/>
            <person name="Prieto C."/>
            <person name="Sousa S."/>
            <person name="Montanaro P."/>
            <person name="Draghi W."/>
            <person name="Staembler M."/>
            <person name="Bettiol M."/>
            <person name="Figoli C."/>
            <person name="Palau J."/>
            <person name="Alvarez F."/>
            <person name="Benetti S."/>
            <person name="Anchat E."/>
            <person name="Vescina C."/>
            <person name="Ferreras J."/>
            <person name="Lasch P."/>
            <person name="Lagares A."/>
            <person name="Zorreguieta A."/>
            <person name="Yantorno O."/>
            <person name="Bosch A."/>
        </authorList>
    </citation>
    <scope>NUCLEOTIDE SEQUENCE [LARGE SCALE GENOMIC DNA]</scope>
    <source>
        <strain evidence="1 2">CAMPA 1040</strain>
    </source>
</reference>
<evidence type="ECO:0000313" key="1">
    <source>
        <dbReference type="EMBL" id="ORT84896.1"/>
    </source>
</evidence>
<name>A0A1X1PFM9_9BURK</name>
<proteinExistence type="predicted"/>
<accession>A0A1X1PFM9</accession>